<gene>
    <name evidence="2" type="ORF">Goshw_016980</name>
</gene>
<reference evidence="2 3" key="1">
    <citation type="journal article" date="2019" name="Genome Biol. Evol.">
        <title>Insights into the evolution of the New World diploid cottons (Gossypium, subgenus Houzingenia) based on genome sequencing.</title>
        <authorList>
            <person name="Grover C.E."/>
            <person name="Arick M.A. 2nd"/>
            <person name="Thrash A."/>
            <person name="Conover J.L."/>
            <person name="Sanders W.S."/>
            <person name="Peterson D.G."/>
            <person name="Frelichowski J.E."/>
            <person name="Scheffler J.A."/>
            <person name="Scheffler B.E."/>
            <person name="Wendel J.F."/>
        </authorList>
    </citation>
    <scope>NUCLEOTIDE SEQUENCE [LARGE SCALE GENOMIC DNA]</scope>
    <source>
        <strain evidence="2">1</strain>
        <tissue evidence="2">Leaf</tissue>
    </source>
</reference>
<accession>A0A7J9LGB4</accession>
<evidence type="ECO:0000256" key="1">
    <source>
        <dbReference type="ARBA" id="ARBA00023004"/>
    </source>
</evidence>
<dbReference type="PANTHER" id="PTHR43822:SF2">
    <property type="entry name" value="HOMOACONITASE, MITOCHONDRIAL"/>
    <property type="match status" value="1"/>
</dbReference>
<evidence type="ECO:0008006" key="4">
    <source>
        <dbReference type="Google" id="ProtNLM"/>
    </source>
</evidence>
<dbReference type="AlphaFoldDB" id="A0A7J9LGB4"/>
<dbReference type="InterPro" id="IPR015931">
    <property type="entry name" value="Acnase/IPM_dHydase_lsu_aba_1/3"/>
</dbReference>
<dbReference type="PANTHER" id="PTHR43822">
    <property type="entry name" value="HOMOACONITASE, MITOCHONDRIAL-RELATED"/>
    <property type="match status" value="1"/>
</dbReference>
<dbReference type="EMBL" id="JABFAF010000006">
    <property type="protein sequence ID" value="MBA0857770.1"/>
    <property type="molecule type" value="Genomic_DNA"/>
</dbReference>
<protein>
    <recommendedName>
        <fullName evidence="4">Aconitase/3-isopropylmalate dehydratase large subunit alpha/beta/alpha domain-containing protein</fullName>
    </recommendedName>
</protein>
<name>A0A7J9LGB4_GOSSC</name>
<dbReference type="InterPro" id="IPR036008">
    <property type="entry name" value="Aconitase_4Fe-4S_dom"/>
</dbReference>
<dbReference type="Gene3D" id="3.30.499.10">
    <property type="entry name" value="Aconitase, domain 3"/>
    <property type="match status" value="1"/>
</dbReference>
<dbReference type="InterPro" id="IPR050067">
    <property type="entry name" value="IPM_dehydratase_rel_enz"/>
</dbReference>
<evidence type="ECO:0000313" key="2">
    <source>
        <dbReference type="EMBL" id="MBA0857770.1"/>
    </source>
</evidence>
<keyword evidence="3" id="KW-1185">Reference proteome</keyword>
<sequence length="156" mass="17813">MESFPLIVLHLSTLRVKHPCHMNQFTVMHKQVIFPSTDLTSQSWSPWWQPHSPDNRALARECKDVKVDRVYIGSCTGGKTEDFLAAAKVFLASVRVIHSHSLSVELIYYCVVYILSLYPDLVGRHAPRYLKKLAVTHPQALAVVLVWVARKTHMHV</sequence>
<keyword evidence="1" id="KW-0408">Iron</keyword>
<comment type="caution">
    <text evidence="2">The sequence shown here is derived from an EMBL/GenBank/DDBJ whole genome shotgun (WGS) entry which is preliminary data.</text>
</comment>
<proteinExistence type="predicted"/>
<dbReference type="OrthoDB" id="2279155at2759"/>
<dbReference type="SUPFAM" id="SSF53732">
    <property type="entry name" value="Aconitase iron-sulfur domain"/>
    <property type="match status" value="1"/>
</dbReference>
<evidence type="ECO:0000313" key="3">
    <source>
        <dbReference type="Proteomes" id="UP000593576"/>
    </source>
</evidence>
<organism evidence="2 3">
    <name type="scientific">Gossypium schwendimanii</name>
    <name type="common">Cotton</name>
    <dbReference type="NCBI Taxonomy" id="34291"/>
    <lineage>
        <taxon>Eukaryota</taxon>
        <taxon>Viridiplantae</taxon>
        <taxon>Streptophyta</taxon>
        <taxon>Embryophyta</taxon>
        <taxon>Tracheophyta</taxon>
        <taxon>Spermatophyta</taxon>
        <taxon>Magnoliopsida</taxon>
        <taxon>eudicotyledons</taxon>
        <taxon>Gunneridae</taxon>
        <taxon>Pentapetalae</taxon>
        <taxon>rosids</taxon>
        <taxon>malvids</taxon>
        <taxon>Malvales</taxon>
        <taxon>Malvaceae</taxon>
        <taxon>Malvoideae</taxon>
        <taxon>Gossypium</taxon>
    </lineage>
</organism>
<dbReference type="Proteomes" id="UP000593576">
    <property type="component" value="Unassembled WGS sequence"/>
</dbReference>